<gene>
    <name evidence="4" type="ORF">FNF29_02864</name>
    <name evidence="5" type="ORF">FNF31_02975</name>
</gene>
<evidence type="ECO:0000259" key="3">
    <source>
        <dbReference type="PROSITE" id="PS50110"/>
    </source>
</evidence>
<evidence type="ECO:0000313" key="4">
    <source>
        <dbReference type="EMBL" id="KAA0153874.1"/>
    </source>
</evidence>
<dbReference type="PANTHER" id="PTHR44591:SF3">
    <property type="entry name" value="RESPONSE REGULATORY DOMAIN-CONTAINING PROTEIN"/>
    <property type="match status" value="1"/>
</dbReference>
<feature type="modified residue" description="4-aspartylphosphate" evidence="2">
    <location>
        <position position="54"/>
    </location>
</feature>
<dbReference type="Pfam" id="PF00072">
    <property type="entry name" value="Response_reg"/>
    <property type="match status" value="1"/>
</dbReference>
<evidence type="ECO:0000313" key="5">
    <source>
        <dbReference type="EMBL" id="KAA0163150.1"/>
    </source>
</evidence>
<proteinExistence type="predicted"/>
<dbReference type="PANTHER" id="PTHR44591">
    <property type="entry name" value="STRESS RESPONSE REGULATOR PROTEIN 1"/>
    <property type="match status" value="1"/>
</dbReference>
<dbReference type="InterPro" id="IPR001789">
    <property type="entry name" value="Sig_transdc_resp-reg_receiver"/>
</dbReference>
<evidence type="ECO:0000313" key="7">
    <source>
        <dbReference type="Proteomes" id="UP000325113"/>
    </source>
</evidence>
<evidence type="ECO:0000256" key="1">
    <source>
        <dbReference type="ARBA" id="ARBA00022553"/>
    </source>
</evidence>
<dbReference type="InterPro" id="IPR011006">
    <property type="entry name" value="CheY-like_superfamily"/>
</dbReference>
<evidence type="ECO:0000313" key="6">
    <source>
        <dbReference type="Proteomes" id="UP000323011"/>
    </source>
</evidence>
<dbReference type="Gene3D" id="3.40.50.2300">
    <property type="match status" value="1"/>
</dbReference>
<dbReference type="GO" id="GO:0000160">
    <property type="term" value="P:phosphorelay signal transduction system"/>
    <property type="evidence" value="ECO:0007669"/>
    <property type="project" value="InterPro"/>
</dbReference>
<accession>A0A5A8DG36</accession>
<dbReference type="EMBL" id="VLTM01000023">
    <property type="protein sequence ID" value="KAA0163150.1"/>
    <property type="molecule type" value="Genomic_DNA"/>
</dbReference>
<comment type="caution">
    <text evidence="5">The sequence shown here is derived from an EMBL/GenBank/DDBJ whole genome shotgun (WGS) entry which is preliminary data.</text>
</comment>
<dbReference type="Proteomes" id="UP000325113">
    <property type="component" value="Unassembled WGS sequence"/>
</dbReference>
<feature type="domain" description="Response regulatory" evidence="3">
    <location>
        <begin position="1"/>
        <end position="119"/>
    </location>
</feature>
<reference evidence="6 7" key="1">
    <citation type="submission" date="2019-07" db="EMBL/GenBank/DDBJ databases">
        <title>Genomes of Cafeteria roenbergensis.</title>
        <authorList>
            <person name="Fischer M.G."/>
            <person name="Hackl T."/>
            <person name="Roman M."/>
        </authorList>
    </citation>
    <scope>NUCLEOTIDE SEQUENCE [LARGE SCALE GENOMIC DNA]</scope>
    <source>
        <strain evidence="4 6">BVI</strain>
        <strain evidence="5 7">Cflag</strain>
    </source>
</reference>
<dbReference type="PROSITE" id="PS50110">
    <property type="entry name" value="RESPONSE_REGULATORY"/>
    <property type="match status" value="1"/>
</dbReference>
<keyword evidence="1 2" id="KW-0597">Phosphoprotein</keyword>
<dbReference type="SUPFAM" id="SSF52172">
    <property type="entry name" value="CheY-like"/>
    <property type="match status" value="1"/>
</dbReference>
<protein>
    <recommendedName>
        <fullName evidence="3">Response regulatory domain-containing protein</fullName>
    </recommendedName>
</protein>
<organism evidence="5 7">
    <name type="scientific">Cafeteria roenbergensis</name>
    <name type="common">Marine flagellate</name>
    <dbReference type="NCBI Taxonomy" id="33653"/>
    <lineage>
        <taxon>Eukaryota</taxon>
        <taxon>Sar</taxon>
        <taxon>Stramenopiles</taxon>
        <taxon>Bigyra</taxon>
        <taxon>Opalozoa</taxon>
        <taxon>Bicosoecida</taxon>
        <taxon>Cafeteriaceae</taxon>
        <taxon>Cafeteria</taxon>
    </lineage>
</organism>
<dbReference type="InterPro" id="IPR050595">
    <property type="entry name" value="Bact_response_regulator"/>
</dbReference>
<evidence type="ECO:0000256" key="2">
    <source>
        <dbReference type="PROSITE-ProRule" id="PRU00169"/>
    </source>
</evidence>
<dbReference type="Proteomes" id="UP000323011">
    <property type="component" value="Unassembled WGS sequence"/>
</dbReference>
<sequence length="141" mass="15249">MLRRLGAEVQTLSDGDKVESWLERHGVLSQPAAGEHGSADGGHEEMRLDLVLSDVLMPGLDGERLCHRMAELGLPCAMVAATGTTTAETLERLPEAGFAAVLRKPYGPRQLKRVLEAVRSGRLQSPAVVAGWFAQDRHNQA</sequence>
<name>A0A5A8DG36_CAFRO</name>
<dbReference type="EMBL" id="VLTN01000014">
    <property type="protein sequence ID" value="KAA0153874.1"/>
    <property type="molecule type" value="Genomic_DNA"/>
</dbReference>
<keyword evidence="6" id="KW-1185">Reference proteome</keyword>
<dbReference type="AlphaFoldDB" id="A0A5A8DG36"/>